<proteinExistence type="predicted"/>
<evidence type="ECO:0000256" key="1">
    <source>
        <dbReference type="SAM" id="MobiDB-lite"/>
    </source>
</evidence>
<accession>A0A0G4FRS3</accession>
<sequence>MDVLSRYEEYGILSLWNENVTVTDIFGNTGSSVQSFFLFDDTSPVLQSSNPGRTVLRLYADSVPLPLTSVSVGEGPVELEVADSLTFSDSSKGCGGFGADGLKSVSVSPEQRSTPSCSETAETLPVIEALTYRYEASDGFNSPTVALREIVLVLDGSAFLRDGTALTEGTEEILELSLAEFESSPPPVPLVEAVRPGCDEVTEEAAETVVTPCGDFDGSPTPLITVLRRWTVTSFDTQGVSRPLFTQTVRVFDNAAPNVTLNGVLQMQTEGTIVEMVNASSEGPLPSPPTVVATDNNPCFNASDPDAIVQSTTETNTSCPAEGEDRGPLRIINRTLEVTDLSGNKFVYVRERDSCYMQQISEFDDTPPSVLPGDDFEASVRVQSLAEVPGTEPTVTARSGNEASTPLVQTVVVSDDVPPSFLSSNNADVQACLAPPSADPSDAFGFPNFTAPLSNGENAIFADESGVVVEFRQCACGFEGEVFGGFEGCCKYDQETDLLLVLPAPSGKGKKAGLFGVPNLLDIGGDPLEQWKTPLGISTPPVPDKDSKWWPLPDFNELFDGDGEGFPVLPGKGKGKEPKVVNTIFVQVAVSDGCGRGTSLPPVQLRVLVLDRLLDPDSERDSEWPLLAVCLERGGTASMHPQKMGCTSGTKADCVKEESAERGKGLFGDMGGGALGLFGTLKGFEVPGLKNPNDDTDWFPDLASLSLLPGFGDLGKKPKGDEGSALESAGLSSSVGLGKAKIGVDLTLDGDLKTAPLDLKLDLEGPGDLLDQLDNLQLKRPGKLLGPSKSEVDDKRAGESGENTKGSQSDEEASKSQSARAHEWKFVVRVVLGVGGQMGQLEGTIRDRLIPVLMKGRRNGGPSTQHDVWLRDVAALPVRLLGLGIPKPTKTVDRDYKTSAAASEAITEAILRGEDIDVDEHMKRGQKARAAHKEAVKEAVEKEWKRLGSQSG</sequence>
<gene>
    <name evidence="2" type="ORF">Cvel_18266</name>
</gene>
<protein>
    <submittedName>
        <fullName evidence="2">Uncharacterized protein</fullName>
    </submittedName>
</protein>
<name>A0A0G4FRS3_9ALVE</name>
<dbReference type="EMBL" id="CDMZ01000556">
    <property type="protein sequence ID" value="CEM16799.1"/>
    <property type="molecule type" value="Genomic_DNA"/>
</dbReference>
<evidence type="ECO:0000313" key="2">
    <source>
        <dbReference type="EMBL" id="CEM16799.1"/>
    </source>
</evidence>
<feature type="region of interest" description="Disordered" evidence="1">
    <location>
        <begin position="780"/>
        <end position="818"/>
    </location>
</feature>
<dbReference type="VEuPathDB" id="CryptoDB:Cvel_18266"/>
<reference evidence="2" key="1">
    <citation type="submission" date="2014-11" db="EMBL/GenBank/DDBJ databases">
        <authorList>
            <person name="Otto D Thomas"/>
            <person name="Naeem Raeece"/>
        </authorList>
    </citation>
    <scope>NUCLEOTIDE SEQUENCE</scope>
</reference>
<feature type="compositionally biased region" description="Basic and acidic residues" evidence="1">
    <location>
        <begin position="790"/>
        <end position="799"/>
    </location>
</feature>
<organism evidence="2">
    <name type="scientific">Chromera velia CCMP2878</name>
    <dbReference type="NCBI Taxonomy" id="1169474"/>
    <lineage>
        <taxon>Eukaryota</taxon>
        <taxon>Sar</taxon>
        <taxon>Alveolata</taxon>
        <taxon>Colpodellida</taxon>
        <taxon>Chromeraceae</taxon>
        <taxon>Chromera</taxon>
    </lineage>
</organism>
<dbReference type="AlphaFoldDB" id="A0A0G4FRS3"/>